<evidence type="ECO:0000313" key="4">
    <source>
        <dbReference type="Proteomes" id="UP000191518"/>
    </source>
</evidence>
<accession>A0A1V6S2L2</accession>
<evidence type="ECO:0000256" key="2">
    <source>
        <dbReference type="ARBA" id="ARBA00023043"/>
    </source>
</evidence>
<dbReference type="InterPro" id="IPR002110">
    <property type="entry name" value="Ankyrin_rpt"/>
</dbReference>
<keyword evidence="2" id="KW-0040">ANK repeat</keyword>
<dbReference type="Pfam" id="PF12796">
    <property type="entry name" value="Ank_2"/>
    <property type="match status" value="1"/>
</dbReference>
<name>A0A1V6S2L2_9EURO</name>
<proteinExistence type="predicted"/>
<gene>
    <name evidence="3" type="ORF">PENVUL_c011G08869</name>
</gene>
<dbReference type="SMART" id="SM00248">
    <property type="entry name" value="ANK"/>
    <property type="match status" value="9"/>
</dbReference>
<evidence type="ECO:0000313" key="3">
    <source>
        <dbReference type="EMBL" id="OQE08096.1"/>
    </source>
</evidence>
<evidence type="ECO:0000256" key="1">
    <source>
        <dbReference type="ARBA" id="ARBA00022737"/>
    </source>
</evidence>
<dbReference type="InterPro" id="IPR051165">
    <property type="entry name" value="Multifunctional_ANK_Repeat"/>
</dbReference>
<dbReference type="AlphaFoldDB" id="A0A1V6S2L2"/>
<sequence length="788" mass="88903">MSQTCRLFHTIFNPQLYSIFANSCELNILRLVETGNSKAIRKLLSTGYKLFDFMQTQQFWWEEREIYMDMQKNLKSRSSMIIAAANGHLEILQIFIENLPSIISRSPFRSWHLLSYAAMRGQLDVVKFLIAQGVPVDTIHPRGVALSVLNSAVTGGYFPVFKYIIEETACKDQLQESADYLLCCATREGHFEIVKYLVKCGTDFTSAFDIAMNQGQEDMALFFLDNVPPELLDAMTISGWESMLRSCERDAYLRSLPSPWRNPQIAQIILDKVNLKTNLATTTALERANLLAVAAETGNMSLTQLLLDRGCRPILSQMLHTPVSRAVNNGHAKIIETFLRCPDYPVSQLDVASAAEKGETTTVLTLLKKVKRKDFKSFAQVALNAASYPDKFVPMMEDVFLDVLTKKDTMTLVSMAISSNGPQISRLGHLEAMKFLLEKGDKQPFDKIPYYFEIIRRRSKGSTSFLEHAAAVCPVTQFQAALAQWNLVLDPENDLCKAALVAAALLKKVEILQLFIDKGFDVNSSYLHRGKFSPLLHLVVETLEDENGEVIGVDDEHARIRQPKQPKRHPWLDHIHPHASIQLLIEHGAKIDQVDSNGRTALFLTTERRTLFLTKELLRLGANPVLSGPGKPSPLELAISQGQPKYVKAFLEAMEARSIVCDNFVSLIPDSLPVETLPNRASGERFSVPSGYRLSQRRMLARDGQMGPTKTLPAPCAEAPRQPTLSWEDISTDEEIWREGLRNSEDNLISIWSPTEDDDCISDLRWVRFFITKAMTQYHWRTMYPVPV</sequence>
<dbReference type="SUPFAM" id="SSF48403">
    <property type="entry name" value="Ankyrin repeat"/>
    <property type="match status" value="2"/>
</dbReference>
<keyword evidence="4" id="KW-1185">Reference proteome</keyword>
<reference evidence="4" key="1">
    <citation type="journal article" date="2017" name="Nat. Microbiol.">
        <title>Global analysis of biosynthetic gene clusters reveals vast potential of secondary metabolite production in Penicillium species.</title>
        <authorList>
            <person name="Nielsen J.C."/>
            <person name="Grijseels S."/>
            <person name="Prigent S."/>
            <person name="Ji B."/>
            <person name="Dainat J."/>
            <person name="Nielsen K.F."/>
            <person name="Frisvad J.C."/>
            <person name="Workman M."/>
            <person name="Nielsen J."/>
        </authorList>
    </citation>
    <scope>NUCLEOTIDE SEQUENCE [LARGE SCALE GENOMIC DNA]</scope>
    <source>
        <strain evidence="4">IBT 29486</strain>
    </source>
</reference>
<dbReference type="Proteomes" id="UP000191518">
    <property type="component" value="Unassembled WGS sequence"/>
</dbReference>
<dbReference type="PANTHER" id="PTHR24123">
    <property type="entry name" value="ANKYRIN REPEAT-CONTAINING"/>
    <property type="match status" value="1"/>
</dbReference>
<protein>
    <submittedName>
        <fullName evidence="3">Uncharacterized protein</fullName>
    </submittedName>
</protein>
<organism evidence="3 4">
    <name type="scientific">Penicillium vulpinum</name>
    <dbReference type="NCBI Taxonomy" id="29845"/>
    <lineage>
        <taxon>Eukaryota</taxon>
        <taxon>Fungi</taxon>
        <taxon>Dikarya</taxon>
        <taxon>Ascomycota</taxon>
        <taxon>Pezizomycotina</taxon>
        <taxon>Eurotiomycetes</taxon>
        <taxon>Eurotiomycetidae</taxon>
        <taxon>Eurotiales</taxon>
        <taxon>Aspergillaceae</taxon>
        <taxon>Penicillium</taxon>
    </lineage>
</organism>
<dbReference type="Gene3D" id="1.25.40.20">
    <property type="entry name" value="Ankyrin repeat-containing domain"/>
    <property type="match status" value="3"/>
</dbReference>
<dbReference type="PANTHER" id="PTHR24123:SF141">
    <property type="entry name" value="ANKYRIN 2, ISOFORM U"/>
    <property type="match status" value="1"/>
</dbReference>
<keyword evidence="1" id="KW-0677">Repeat</keyword>
<dbReference type="InterPro" id="IPR036770">
    <property type="entry name" value="Ankyrin_rpt-contain_sf"/>
</dbReference>
<dbReference type="STRING" id="29845.A0A1V6S2L2"/>
<dbReference type="EMBL" id="MDYP01000011">
    <property type="protein sequence ID" value="OQE08096.1"/>
    <property type="molecule type" value="Genomic_DNA"/>
</dbReference>
<comment type="caution">
    <text evidence="3">The sequence shown here is derived from an EMBL/GenBank/DDBJ whole genome shotgun (WGS) entry which is preliminary data.</text>
</comment>